<dbReference type="Proteomes" id="UP000549009">
    <property type="component" value="Unassembled WGS sequence"/>
</dbReference>
<gene>
    <name evidence="2" type="ORF">FHS40_008706</name>
</gene>
<organism evidence="2 3">
    <name type="scientific">Streptomyces spectabilis</name>
    <dbReference type="NCBI Taxonomy" id="68270"/>
    <lineage>
        <taxon>Bacteria</taxon>
        <taxon>Bacillati</taxon>
        <taxon>Actinomycetota</taxon>
        <taxon>Actinomycetes</taxon>
        <taxon>Kitasatosporales</taxon>
        <taxon>Streptomycetaceae</taxon>
        <taxon>Streptomyces</taxon>
    </lineage>
</organism>
<evidence type="ECO:0000313" key="3">
    <source>
        <dbReference type="Proteomes" id="UP000549009"/>
    </source>
</evidence>
<dbReference type="AlphaFoldDB" id="A0A7W8B3C6"/>
<accession>A0A7W8B3C6</accession>
<dbReference type="Gene3D" id="3.30.420.10">
    <property type="entry name" value="Ribonuclease H-like superfamily/Ribonuclease H"/>
    <property type="match status" value="1"/>
</dbReference>
<protein>
    <submittedName>
        <fullName evidence="2">Transposase</fullName>
    </submittedName>
</protein>
<dbReference type="InterPro" id="IPR038717">
    <property type="entry name" value="Tc1-like_DDE_dom"/>
</dbReference>
<name>A0A7W8B3C6_STRST</name>
<proteinExistence type="predicted"/>
<dbReference type="InterPro" id="IPR036397">
    <property type="entry name" value="RNaseH_sf"/>
</dbReference>
<comment type="caution">
    <text evidence="2">The sequence shown here is derived from an EMBL/GenBank/DDBJ whole genome shotgun (WGS) entry which is preliminary data.</text>
</comment>
<dbReference type="Pfam" id="PF13358">
    <property type="entry name" value="DDE_3"/>
    <property type="match status" value="1"/>
</dbReference>
<feature type="domain" description="Tc1-like transposase DDE" evidence="1">
    <location>
        <begin position="16"/>
        <end position="61"/>
    </location>
</feature>
<sequence length="93" mass="10446">MRDSLNTPLTAGMPRDIAGRDWLTVFHLPPYAPDLNPVEGVWPVRRRTTMANRAFADPDGLITAVRRGLRQLQYRHDVLNSCLIGTGLLQKPP</sequence>
<evidence type="ECO:0000259" key="1">
    <source>
        <dbReference type="Pfam" id="PF13358"/>
    </source>
</evidence>
<keyword evidence="3" id="KW-1185">Reference proteome</keyword>
<dbReference type="GO" id="GO:0003676">
    <property type="term" value="F:nucleic acid binding"/>
    <property type="evidence" value="ECO:0007669"/>
    <property type="project" value="InterPro"/>
</dbReference>
<dbReference type="EMBL" id="JACHJD010000031">
    <property type="protein sequence ID" value="MBB5109578.1"/>
    <property type="molecule type" value="Genomic_DNA"/>
</dbReference>
<reference evidence="2 3" key="1">
    <citation type="submission" date="2020-08" db="EMBL/GenBank/DDBJ databases">
        <title>Genomic Encyclopedia of Type Strains, Phase III (KMG-III): the genomes of soil and plant-associated and newly described type strains.</title>
        <authorList>
            <person name="Whitman W."/>
        </authorList>
    </citation>
    <scope>NUCLEOTIDE SEQUENCE [LARGE SCALE GENOMIC DNA]</scope>
    <source>
        <strain evidence="2 3">CECT 3146</strain>
    </source>
</reference>
<evidence type="ECO:0000313" key="2">
    <source>
        <dbReference type="EMBL" id="MBB5109578.1"/>
    </source>
</evidence>